<evidence type="ECO:0000256" key="1">
    <source>
        <dbReference type="SAM" id="Phobius"/>
    </source>
</evidence>
<keyword evidence="3" id="KW-1185">Reference proteome</keyword>
<gene>
    <name evidence="2" type="ORF">EF096_17270</name>
</gene>
<evidence type="ECO:0000313" key="3">
    <source>
        <dbReference type="Proteomes" id="UP000275199"/>
    </source>
</evidence>
<keyword evidence="1" id="KW-0472">Membrane</keyword>
<protein>
    <submittedName>
        <fullName evidence="2">Uncharacterized protein</fullName>
    </submittedName>
</protein>
<dbReference type="Proteomes" id="UP000275199">
    <property type="component" value="Unassembled WGS sequence"/>
</dbReference>
<feature type="transmembrane region" description="Helical" evidence="1">
    <location>
        <begin position="78"/>
        <end position="98"/>
    </location>
</feature>
<organism evidence="2 3">
    <name type="scientific">Pseudomonas neustonica</name>
    <dbReference type="NCBI Taxonomy" id="2487346"/>
    <lineage>
        <taxon>Bacteria</taxon>
        <taxon>Pseudomonadati</taxon>
        <taxon>Pseudomonadota</taxon>
        <taxon>Gammaproteobacteria</taxon>
        <taxon>Pseudomonadales</taxon>
        <taxon>Pseudomonadaceae</taxon>
        <taxon>Pseudomonas</taxon>
    </lineage>
</organism>
<keyword evidence="1" id="KW-1133">Transmembrane helix</keyword>
<keyword evidence="1" id="KW-0812">Transmembrane</keyword>
<proteinExistence type="predicted"/>
<dbReference type="EMBL" id="RKKU01000029">
    <property type="protein sequence ID" value="ROZ81572.1"/>
    <property type="molecule type" value="Genomic_DNA"/>
</dbReference>
<name>A0ABX9XIA9_9PSED</name>
<evidence type="ECO:0000313" key="2">
    <source>
        <dbReference type="EMBL" id="ROZ81572.1"/>
    </source>
</evidence>
<accession>A0ABX9XIA9</accession>
<feature type="transmembrane region" description="Helical" evidence="1">
    <location>
        <begin position="28"/>
        <end position="48"/>
    </location>
</feature>
<reference evidence="2 3" key="1">
    <citation type="submission" date="2018-11" db="EMBL/GenBank/DDBJ databases">
        <authorList>
            <person name="Jang G.I."/>
            <person name="Hwang C.Y."/>
        </authorList>
    </citation>
    <scope>NUCLEOTIDE SEQUENCE [LARGE SCALE GENOMIC DNA]</scope>
    <source>
        <strain evidence="2 3">SSM26</strain>
    </source>
</reference>
<sequence length="101" mass="10684">MGWGLAAFVFAIVMVTFNNSGMVIRAGFFAKLLAVIVGSLVGWGGAMIGDAICRFARPTMFFTTGGFFSLVFNKLFWIAGPQLIGLGIGVALGVSQVLSRM</sequence>
<comment type="caution">
    <text evidence="2">The sequence shown here is derived from an EMBL/GenBank/DDBJ whole genome shotgun (WGS) entry which is preliminary data.</text>
</comment>